<keyword evidence="2" id="KW-0695">RNA-directed DNA polymerase</keyword>
<protein>
    <submittedName>
        <fullName evidence="2">RNA-directed DNA polymerase, eukaryota</fullName>
    </submittedName>
</protein>
<dbReference type="PANTHER" id="PTHR33116:SF78">
    <property type="entry name" value="OS12G0587133 PROTEIN"/>
    <property type="match status" value="1"/>
</dbReference>
<dbReference type="Pfam" id="PF14529">
    <property type="entry name" value="Exo_endo_phos_2"/>
    <property type="match status" value="1"/>
</dbReference>
<dbReference type="CDD" id="cd01650">
    <property type="entry name" value="RT_nLTR_like"/>
    <property type="match status" value="1"/>
</dbReference>
<evidence type="ECO:0000259" key="1">
    <source>
        <dbReference type="PROSITE" id="PS50878"/>
    </source>
</evidence>
<dbReference type="Gene3D" id="3.60.10.10">
    <property type="entry name" value="Endonuclease/exonuclease/phosphatase"/>
    <property type="match status" value="1"/>
</dbReference>
<proteinExistence type="predicted"/>
<dbReference type="PROSITE" id="PS50878">
    <property type="entry name" value="RT_POL"/>
    <property type="match status" value="1"/>
</dbReference>
<dbReference type="InterPro" id="IPR026960">
    <property type="entry name" value="RVT-Znf"/>
</dbReference>
<keyword evidence="2" id="KW-0548">Nucleotidyltransferase</keyword>
<dbReference type="SUPFAM" id="SSF56219">
    <property type="entry name" value="DNase I-like"/>
    <property type="match status" value="1"/>
</dbReference>
<sequence length="1166" mass="132947">MDRKFLWGNSNYQFVASDSIGNSGGILCIWEASIFKKDFATRSDNFIALYGTWLSNNAKVLIVVVYAPQPSVSKRSLWEYISGLISRWNGEVIVMGDFNEVRSEDERSGTLFNPSSARVFNNFISSSGLVEIKMEGYSFTWSHPSATKMSKLDRFLVSEGITMAFPSLTSVCLDRHLSDHRPILLKEIHSDFGPCPFRIYHSWFTREGFDDMVAQAWNSFSHSDSNKLIRFKKKLQALKAIIRGWIKDQHTSLTVSKHNIMEELATIDKTLDSGTVSDEILLKRMELTCNLNAIKLSESKDFAQKAKVKWAIEGDENSKFFHGLVNRKRAQLSIRGVFVDGDWQTDPKVVKDTFKEHFAARFQQPSEYRFKINTRFPKRLSSEQKADLDSNITKDEIRKAVWNCGANKSPGPDGFTLEFFKRYWSLVGSEFCDAVECFFDKGFLPKGNNASFIALIPKVLDAKFVNDFRPISLIGSVYKVITKVLATRLAGVISDLVSHTQTAFIANRQILDGPFVVNELLAWCNRKKKQALMFKVDFAKAYDSVRWDYLLDVLQAFGFGSNWCKWIRGILSSSMASILINGSPTSEFPLLCGLKQGDPLAPFLFILIMESFHNSVSKAVAEGFFRGLQIQDSVSISHLFYADDAFFIGEWSEENLLNLIKILKCFYLASGLKINLHKSQILGVGVHRDIVQQGASIIGCEVMRTPFNYLGVPVGDHMTRISAWDNVLQKSHERLSKWKSKTLSIGGRLTLLKSVLGATPLYTMSIYKAPKRVLQMLETIRSKFFYGADSSEKKITWIAWEKVLASKKHGGLGVASLYALNRALLLKWVWRFLSQDGSLWSSVIKAIYGPTLESHAVNFPSPWCSILREVKVLSSKGFNFLSHCKRRVGNGNTTRFWLDNWVLGDTLSERFPRLFALENNKQISIASKWGEPSLDSSFRRPIRGGVEQQQWSELLSFTGTISFSSLPDRWVCDLNGDGVFSVKDIRSRIDDLLLPSVGFETRWVKFIPIKVNVFVWRARLDRLPTRCNLSDRGVPLNSMLCPLCGSENEDSPHVFFRCELAKLISRKVCRWWDLSWNDASSFVDWFTWFSSIRLPAKLKLMLEGVFYVAWWHIWVFRNRLIFEDSAPRRSVIFDDIVSRSFTWCGSRCSSSFSWDSWLKNPNLISL</sequence>
<dbReference type="InterPro" id="IPR000477">
    <property type="entry name" value="RT_dom"/>
</dbReference>
<dbReference type="GO" id="GO:0003964">
    <property type="term" value="F:RNA-directed DNA polymerase activity"/>
    <property type="evidence" value="ECO:0007669"/>
    <property type="project" value="UniProtKB-KW"/>
</dbReference>
<keyword evidence="2" id="KW-0808">Transferase</keyword>
<dbReference type="InterPro" id="IPR043502">
    <property type="entry name" value="DNA/RNA_pol_sf"/>
</dbReference>
<keyword evidence="3" id="KW-1185">Reference proteome</keyword>
<dbReference type="SUPFAM" id="SSF56672">
    <property type="entry name" value="DNA/RNA polymerases"/>
    <property type="match status" value="1"/>
</dbReference>
<reference evidence="2" key="1">
    <citation type="journal article" date="2022" name="Int. J. Mol. Sci.">
        <title>Draft Genome of Tanacetum Coccineum: Genomic Comparison of Closely Related Tanacetum-Family Plants.</title>
        <authorList>
            <person name="Yamashiro T."/>
            <person name="Shiraishi A."/>
            <person name="Nakayama K."/>
            <person name="Satake H."/>
        </authorList>
    </citation>
    <scope>NUCLEOTIDE SEQUENCE</scope>
</reference>
<comment type="caution">
    <text evidence="2">The sequence shown here is derived from an EMBL/GenBank/DDBJ whole genome shotgun (WGS) entry which is preliminary data.</text>
</comment>
<evidence type="ECO:0000313" key="3">
    <source>
        <dbReference type="Proteomes" id="UP001151760"/>
    </source>
</evidence>
<dbReference type="PANTHER" id="PTHR33116">
    <property type="entry name" value="REVERSE TRANSCRIPTASE ZINC-BINDING DOMAIN-CONTAINING PROTEIN-RELATED-RELATED"/>
    <property type="match status" value="1"/>
</dbReference>
<dbReference type="InterPro" id="IPR005135">
    <property type="entry name" value="Endo/exonuclease/phosphatase"/>
</dbReference>
<name>A0ABQ4ZDU5_9ASTR</name>
<reference evidence="2" key="2">
    <citation type="submission" date="2022-01" db="EMBL/GenBank/DDBJ databases">
        <authorList>
            <person name="Yamashiro T."/>
            <person name="Shiraishi A."/>
            <person name="Satake H."/>
            <person name="Nakayama K."/>
        </authorList>
    </citation>
    <scope>NUCLEOTIDE SEQUENCE</scope>
</reference>
<dbReference type="Pfam" id="PF00078">
    <property type="entry name" value="RVT_1"/>
    <property type="match status" value="1"/>
</dbReference>
<accession>A0ABQ4ZDU5</accession>
<dbReference type="Proteomes" id="UP001151760">
    <property type="component" value="Unassembled WGS sequence"/>
</dbReference>
<gene>
    <name evidence="2" type="ORF">Tco_0769768</name>
</gene>
<evidence type="ECO:0000313" key="2">
    <source>
        <dbReference type="EMBL" id="GJS87132.1"/>
    </source>
</evidence>
<feature type="domain" description="Reverse transcriptase" evidence="1">
    <location>
        <begin position="437"/>
        <end position="714"/>
    </location>
</feature>
<organism evidence="2 3">
    <name type="scientific">Tanacetum coccineum</name>
    <dbReference type="NCBI Taxonomy" id="301880"/>
    <lineage>
        <taxon>Eukaryota</taxon>
        <taxon>Viridiplantae</taxon>
        <taxon>Streptophyta</taxon>
        <taxon>Embryophyta</taxon>
        <taxon>Tracheophyta</taxon>
        <taxon>Spermatophyta</taxon>
        <taxon>Magnoliopsida</taxon>
        <taxon>eudicotyledons</taxon>
        <taxon>Gunneridae</taxon>
        <taxon>Pentapetalae</taxon>
        <taxon>asterids</taxon>
        <taxon>campanulids</taxon>
        <taxon>Asterales</taxon>
        <taxon>Asteraceae</taxon>
        <taxon>Asteroideae</taxon>
        <taxon>Anthemideae</taxon>
        <taxon>Anthemidinae</taxon>
        <taxon>Tanacetum</taxon>
    </lineage>
</organism>
<dbReference type="InterPro" id="IPR036691">
    <property type="entry name" value="Endo/exonu/phosph_ase_sf"/>
</dbReference>
<dbReference type="Pfam" id="PF13966">
    <property type="entry name" value="zf-RVT"/>
    <property type="match status" value="1"/>
</dbReference>
<dbReference type="EMBL" id="BQNB010011174">
    <property type="protein sequence ID" value="GJS87132.1"/>
    <property type="molecule type" value="Genomic_DNA"/>
</dbReference>